<sequence length="1206" mass="129493">MAAVIEAGPSRAASGSVEPSTSSSASTLLRTLKSSQLTHDERIATARQALEESKIPRAVELVRQWILDEWLAPSKSSTAPSIIQPVYHDLFARVNGPASSPPFAVLVRCISELEKHATPIRDAPWESIRTMVVSHTQTSTYARWVELWAGLVAWLAAPGVIDGASNAEVQQGKELSDAVFQHVAESSDTVQAEATSIQVLVKTIPHLATILSRQPALGEHLSVSLGEMLRSLPPDALDQFLLPSFSPSHTSIAHLLPLLLRCLADTRSRARYTIFSQPSSSKVAYETHIATAMQDALYRDFAQVMAFLEGVAVSGAAVGDVWEARRGCWEEIRRLDVRIEGQERWRVLVLEAARGARAVLAGKDEGAVKICLRLLACLSVLDYDAAGVSDVVVQLCLQQPYLFSAEGNDLLLALLHHHRLIRAPATYITLLCRCISTSSPTTTAGTTAMSTNSNISSTLLGAIHELITYGGETHLCWRTLISTSEDLLARPESTGGLNAFAGLLAALVVSGCPKDVLLELGSVWTLDSNALRAIEGGKAGKKGKSKAASSSEREGRLSALLIVRSAVRGEVEKGVLEDLKAAMKEESISEELDIAICRFLLAMPIEVLSESSIIDALLARLAQSDSSAEAYWPLITGSVISRFESHTSDTQLETLGQALLAHSPASRQLWRTTSFWELTRLTKTLARLAVATELVDPSISFALPHTLQTPAIASRLLKQAGQEAYTSEMVKLWLEQASAEALAGVAVDDVLVAMLDHTRRELSRVIVSRVLQNSPNKFPESLVQLIRAVRTRLESGKPTLDSCAAAMQTVSLLTGRKWASIPTEGQTDLKQIAAVSAKALQKGFKKSPEADVEAKGNLWLDLHAFSVWSSAEQTSTAPFPEQLLHSMLANTSSNSTLVLRLIAAKGDSELLIATYLFLRSQTSASIATVDGTMSDLIQSASPDMYASFWQAARGSAAGGSLLSLLLSNTREGSGKVVRGHLGPILASIQAGPGNPGILSALWRHRAILFDDGQAIDSWVTFSGIFLSSPSSETASDLLDAATSFTQQRSDLLPFTSSAIASSICSVFTYLRGRVDVPLAQKVARFLDSLGRGAGTVTIGKRKSGGDDSTTSRQKVTRAMARHVPVILVAYARATTDPVRNISATSRRVIDGSLAELCMSTDAATGKAFDSTGLPYGLGEGLAGEAESAVWAQIWRSWKKKRYTGQG</sequence>
<protein>
    <recommendedName>
        <fullName evidence="4">Nucleolar 27S pre-rRNA processing Urb2/Npa2 C-terminal domain-containing protein</fullName>
    </recommendedName>
</protein>
<name>A0AA38HA95_9TREE</name>
<comment type="caution">
    <text evidence="2">The sequence shown here is derived from an EMBL/GenBank/DDBJ whole genome shotgun (WGS) entry which is preliminary data.</text>
</comment>
<feature type="region of interest" description="Disordered" evidence="1">
    <location>
        <begin position="1"/>
        <end position="25"/>
    </location>
</feature>
<dbReference type="RefSeq" id="XP_052946792.1">
    <property type="nucleotide sequence ID" value="XM_053093579.1"/>
</dbReference>
<organism evidence="2 3">
    <name type="scientific">Dioszegia hungarica</name>
    <dbReference type="NCBI Taxonomy" id="4972"/>
    <lineage>
        <taxon>Eukaryota</taxon>
        <taxon>Fungi</taxon>
        <taxon>Dikarya</taxon>
        <taxon>Basidiomycota</taxon>
        <taxon>Agaricomycotina</taxon>
        <taxon>Tremellomycetes</taxon>
        <taxon>Tremellales</taxon>
        <taxon>Bulleribasidiaceae</taxon>
        <taxon>Dioszegia</taxon>
    </lineage>
</organism>
<evidence type="ECO:0000313" key="2">
    <source>
        <dbReference type="EMBL" id="KAI9637015.1"/>
    </source>
</evidence>
<dbReference type="EMBL" id="JAKWFO010000005">
    <property type="protein sequence ID" value="KAI9637015.1"/>
    <property type="molecule type" value="Genomic_DNA"/>
</dbReference>
<dbReference type="AlphaFoldDB" id="A0AA38HA95"/>
<proteinExistence type="predicted"/>
<reference evidence="2" key="1">
    <citation type="journal article" date="2022" name="G3 (Bethesda)">
        <title>High quality genome of the basidiomycete yeast Dioszegia hungarica PDD-24b-2 isolated from cloud water.</title>
        <authorList>
            <person name="Jarrige D."/>
            <person name="Haridas S."/>
            <person name="Bleykasten-Grosshans C."/>
            <person name="Joly M."/>
            <person name="Nadalig T."/>
            <person name="Sancelme M."/>
            <person name="Vuilleumier S."/>
            <person name="Grigoriev I.V."/>
            <person name="Amato P."/>
            <person name="Bringel F."/>
        </authorList>
    </citation>
    <scope>NUCLEOTIDE SEQUENCE</scope>
    <source>
        <strain evidence="2">PDD-24b-2</strain>
    </source>
</reference>
<gene>
    <name evidence="2" type="ORF">MKK02DRAFT_45726</name>
</gene>
<evidence type="ECO:0000313" key="3">
    <source>
        <dbReference type="Proteomes" id="UP001164286"/>
    </source>
</evidence>
<evidence type="ECO:0000256" key="1">
    <source>
        <dbReference type="SAM" id="MobiDB-lite"/>
    </source>
</evidence>
<dbReference type="GeneID" id="77732784"/>
<keyword evidence="3" id="KW-1185">Reference proteome</keyword>
<accession>A0AA38HA95</accession>
<dbReference type="Proteomes" id="UP001164286">
    <property type="component" value="Unassembled WGS sequence"/>
</dbReference>
<evidence type="ECO:0008006" key="4">
    <source>
        <dbReference type="Google" id="ProtNLM"/>
    </source>
</evidence>
<feature type="compositionally biased region" description="Low complexity" evidence="1">
    <location>
        <begin position="12"/>
        <end position="25"/>
    </location>
</feature>